<dbReference type="AlphaFoldDB" id="A0A371CM29"/>
<feature type="region of interest" description="Disordered" evidence="1">
    <location>
        <begin position="42"/>
        <end position="80"/>
    </location>
</feature>
<evidence type="ECO:0000313" key="2">
    <source>
        <dbReference type="EMBL" id="RDX41338.1"/>
    </source>
</evidence>
<sequence length="80" mass="8584">MQPAQLELSTTTPSLCAVYATSEPTPPLQNRLLRVSNLLPHPRDPYLVPTTPPTRTSSCQGKARTGTTGARKASPAKRLS</sequence>
<proteinExistence type="predicted"/>
<dbReference type="Proteomes" id="UP000256964">
    <property type="component" value="Unassembled WGS sequence"/>
</dbReference>
<accession>A0A371CM29</accession>
<name>A0A371CM29_9APHY</name>
<evidence type="ECO:0000256" key="1">
    <source>
        <dbReference type="SAM" id="MobiDB-lite"/>
    </source>
</evidence>
<organism evidence="2 3">
    <name type="scientific">Lentinus brumalis</name>
    <dbReference type="NCBI Taxonomy" id="2498619"/>
    <lineage>
        <taxon>Eukaryota</taxon>
        <taxon>Fungi</taxon>
        <taxon>Dikarya</taxon>
        <taxon>Basidiomycota</taxon>
        <taxon>Agaricomycotina</taxon>
        <taxon>Agaricomycetes</taxon>
        <taxon>Polyporales</taxon>
        <taxon>Polyporaceae</taxon>
        <taxon>Lentinus</taxon>
    </lineage>
</organism>
<protein>
    <submittedName>
        <fullName evidence="2">Uncharacterized protein</fullName>
    </submittedName>
</protein>
<reference evidence="2 3" key="1">
    <citation type="journal article" date="2018" name="Biotechnol. Biofuels">
        <title>Integrative visual omics of the white-rot fungus Polyporus brumalis exposes the biotechnological potential of its oxidative enzymes for delignifying raw plant biomass.</title>
        <authorList>
            <person name="Miyauchi S."/>
            <person name="Rancon A."/>
            <person name="Drula E."/>
            <person name="Hage H."/>
            <person name="Chaduli D."/>
            <person name="Favel A."/>
            <person name="Grisel S."/>
            <person name="Henrissat B."/>
            <person name="Herpoel-Gimbert I."/>
            <person name="Ruiz-Duenas F.J."/>
            <person name="Chevret D."/>
            <person name="Hainaut M."/>
            <person name="Lin J."/>
            <person name="Wang M."/>
            <person name="Pangilinan J."/>
            <person name="Lipzen A."/>
            <person name="Lesage-Meessen L."/>
            <person name="Navarro D."/>
            <person name="Riley R."/>
            <person name="Grigoriev I.V."/>
            <person name="Zhou S."/>
            <person name="Raouche S."/>
            <person name="Rosso M.N."/>
        </authorList>
    </citation>
    <scope>NUCLEOTIDE SEQUENCE [LARGE SCALE GENOMIC DNA]</scope>
    <source>
        <strain evidence="2 3">BRFM 1820</strain>
    </source>
</reference>
<dbReference type="EMBL" id="KZ857515">
    <property type="protein sequence ID" value="RDX41338.1"/>
    <property type="molecule type" value="Genomic_DNA"/>
</dbReference>
<keyword evidence="3" id="KW-1185">Reference proteome</keyword>
<evidence type="ECO:0000313" key="3">
    <source>
        <dbReference type="Proteomes" id="UP000256964"/>
    </source>
</evidence>
<gene>
    <name evidence="2" type="ORF">OH76DRAFT_1412202</name>
</gene>
<feature type="compositionally biased region" description="Polar residues" evidence="1">
    <location>
        <begin position="53"/>
        <end position="68"/>
    </location>
</feature>